<dbReference type="Proteomes" id="UP000292362">
    <property type="component" value="Unassembled WGS sequence"/>
</dbReference>
<reference evidence="1 2" key="1">
    <citation type="submission" date="2017-12" db="EMBL/GenBank/DDBJ databases">
        <authorList>
            <person name="Pombert J.-F."/>
            <person name="Haag K.L."/>
            <person name="Ebert D."/>
        </authorList>
    </citation>
    <scope>NUCLEOTIDE SEQUENCE [LARGE SCALE GENOMIC DNA]</scope>
    <source>
        <strain evidence="1">FI-OER-3-3</strain>
    </source>
</reference>
<comment type="caution">
    <text evidence="1">The sequence shown here is derived from an EMBL/GenBank/DDBJ whole genome shotgun (WGS) entry which is preliminary data.</text>
</comment>
<name>A0A4Q9KUA2_9MICR</name>
<gene>
    <name evidence="1" type="ORF">CWI37_1768p0010</name>
</gene>
<protein>
    <submittedName>
        <fullName evidence="1">Uncharacterized protein</fullName>
    </submittedName>
</protein>
<evidence type="ECO:0000313" key="1">
    <source>
        <dbReference type="EMBL" id="TBT98403.1"/>
    </source>
</evidence>
<evidence type="ECO:0000313" key="2">
    <source>
        <dbReference type="Proteomes" id="UP000292362"/>
    </source>
</evidence>
<dbReference type="AlphaFoldDB" id="A0A4Q9KUA2"/>
<sequence length="50" mass="5945">MDKSISFELITSKKISTDEAQKFIYNFLDDNEEDLNDITKIELEELLKYL</sequence>
<accession>A0A4Q9KUA2</accession>
<organism evidence="1 2">
    <name type="scientific">Hamiltosporidium tvaerminnensis</name>
    <dbReference type="NCBI Taxonomy" id="1176355"/>
    <lineage>
        <taxon>Eukaryota</taxon>
        <taxon>Fungi</taxon>
        <taxon>Fungi incertae sedis</taxon>
        <taxon>Microsporidia</taxon>
        <taxon>Dubosqiidae</taxon>
        <taxon>Hamiltosporidium</taxon>
    </lineage>
</organism>
<dbReference type="VEuPathDB" id="MicrosporidiaDB:CWI37_1768p0010"/>
<dbReference type="EMBL" id="PITJ01001768">
    <property type="protein sequence ID" value="TBT98403.1"/>
    <property type="molecule type" value="Genomic_DNA"/>
</dbReference>
<proteinExistence type="predicted"/>